<proteinExistence type="inferred from homology"/>
<dbReference type="FunFam" id="1.10.8.100:FF:000001">
    <property type="entry name" value="Ribosomal RNA small subunit methyltransferase A"/>
    <property type="match status" value="1"/>
</dbReference>
<keyword evidence="9" id="KW-1133">Transmembrane helix</keyword>
<dbReference type="HOGENOM" id="CLU_041220_0_1_6"/>
<keyword evidence="9" id="KW-0812">Transmembrane</keyword>
<dbReference type="InterPro" id="IPR020598">
    <property type="entry name" value="rRNA_Ade_methylase_Trfase_N"/>
</dbReference>
<dbReference type="Proteomes" id="UP000019087">
    <property type="component" value="Chromosome"/>
</dbReference>
<dbReference type="EC" id="2.1.1.182" evidence="7"/>
<evidence type="ECO:0000313" key="11">
    <source>
        <dbReference type="EMBL" id="AHG60229.1"/>
    </source>
</evidence>
<dbReference type="InterPro" id="IPR011530">
    <property type="entry name" value="rRNA_adenine_dimethylase"/>
</dbReference>
<name>W0P0I0_BUCMP</name>
<feature type="binding site" evidence="7 8">
    <location>
        <position position="19"/>
    </location>
    <ligand>
        <name>S-adenosyl-L-methionine</name>
        <dbReference type="ChEBI" id="CHEBI:59789"/>
    </ligand>
</feature>
<dbReference type="GO" id="GO:0003723">
    <property type="term" value="F:RNA binding"/>
    <property type="evidence" value="ECO:0007669"/>
    <property type="project" value="UniProtKB-UniRule"/>
</dbReference>
<evidence type="ECO:0000256" key="8">
    <source>
        <dbReference type="PROSITE-ProRule" id="PRU01026"/>
    </source>
</evidence>
<dbReference type="InterPro" id="IPR001737">
    <property type="entry name" value="KsgA/Erm"/>
</dbReference>
<keyword evidence="1 7" id="KW-0963">Cytoplasm</keyword>
<gene>
    <name evidence="11" type="primary">ksga</name>
    <name evidence="7" type="synonym">ksgA</name>
    <name evidence="7" type="synonym">rsmA</name>
    <name evidence="11" type="ORF">BUMPUSDA_CDS00453</name>
</gene>
<comment type="function">
    <text evidence="7">Specifically dimethylates two adjacent adenosines (A1518 and A1519) in the loop of a conserved hairpin near the 3'-end of 16S rRNA in the 30S particle. May play a critical role in biogenesis of 30S subunits.</text>
</comment>
<evidence type="ECO:0000256" key="3">
    <source>
        <dbReference type="ARBA" id="ARBA00022603"/>
    </source>
</evidence>
<dbReference type="AlphaFoldDB" id="W0P0I0"/>
<sequence length="273" mass="32174">MKSIKTFKKHFPVKKYGQNFLINKEIIKNIVKKINPNIEQTLVEIGPGLAALTEPISQLLKELIVIEIDCNLLYFLKKQPFYSKLIVFCQDALNFNYTNLFYKKNKLIRIFGNLPYNISTSLIIFLFQHIRVIQDMNFMLQKEVAARLIALPGNKYYGRLSIISQYYCDIKILLNVAPEDFWPIPRVHSIFVNLTPHHNSPYFVYDINILSLITNKAFQNRRKILRHSLKNLFSETTLLNLDINPRLRAENISVFQYCQLANYLYKKNYTKKN</sequence>
<dbReference type="InterPro" id="IPR023165">
    <property type="entry name" value="rRNA_Ade_diMease-like_C"/>
</dbReference>
<dbReference type="Gene3D" id="3.40.50.150">
    <property type="entry name" value="Vaccinia Virus protein VP39"/>
    <property type="match status" value="1"/>
</dbReference>
<accession>W0P0I0</accession>
<feature type="domain" description="Ribosomal RNA adenine methylase transferase N-terminal" evidence="10">
    <location>
        <begin position="26"/>
        <end position="198"/>
    </location>
</feature>
<protein>
    <recommendedName>
        <fullName evidence="7">Ribosomal RNA small subunit methyltransferase A</fullName>
        <ecNumber evidence="7">2.1.1.182</ecNumber>
    </recommendedName>
    <alternativeName>
        <fullName evidence="7">16S rRNA (adenine(1518)-N(6)/adenine(1519)-N(6))-dimethyltransferase</fullName>
    </alternativeName>
    <alternativeName>
        <fullName evidence="7">16S rRNA dimethyladenosine transferase</fullName>
    </alternativeName>
    <alternativeName>
        <fullName evidence="7">16S rRNA dimethylase</fullName>
    </alternativeName>
    <alternativeName>
        <fullName evidence="7">S-adenosylmethionine-6-N', N'-adenosyl(rRNA) dimethyltransferase</fullName>
    </alternativeName>
</protein>
<dbReference type="PANTHER" id="PTHR11727:SF7">
    <property type="entry name" value="DIMETHYLADENOSINE TRANSFERASE-RELATED"/>
    <property type="match status" value="1"/>
</dbReference>
<evidence type="ECO:0000256" key="7">
    <source>
        <dbReference type="HAMAP-Rule" id="MF_00607"/>
    </source>
</evidence>
<evidence type="ECO:0000256" key="6">
    <source>
        <dbReference type="ARBA" id="ARBA00022884"/>
    </source>
</evidence>
<keyword evidence="5 7" id="KW-0949">S-adenosyl-L-methionine</keyword>
<dbReference type="PROSITE" id="PS51689">
    <property type="entry name" value="SAM_RNA_A_N6_MT"/>
    <property type="match status" value="1"/>
</dbReference>
<dbReference type="GO" id="GO:0005829">
    <property type="term" value="C:cytosol"/>
    <property type="evidence" value="ECO:0007669"/>
    <property type="project" value="TreeGrafter"/>
</dbReference>
<keyword evidence="2 7" id="KW-0698">rRNA processing</keyword>
<dbReference type="KEGG" id="bapu:BUMPUSDA_CDS00453"/>
<feature type="transmembrane region" description="Helical" evidence="9">
    <location>
        <begin position="110"/>
        <end position="130"/>
    </location>
</feature>
<feature type="binding site" evidence="7 8">
    <location>
        <position position="113"/>
    </location>
    <ligand>
        <name>S-adenosyl-L-methionine</name>
        <dbReference type="ChEBI" id="CHEBI:59789"/>
    </ligand>
</feature>
<evidence type="ECO:0000256" key="1">
    <source>
        <dbReference type="ARBA" id="ARBA00022490"/>
    </source>
</evidence>
<dbReference type="RefSeq" id="WP_025368787.1">
    <property type="nucleotide sequence ID" value="NZ_CP002697.1"/>
</dbReference>
<keyword evidence="3 7" id="KW-0489">Methyltransferase</keyword>
<comment type="similarity">
    <text evidence="7">Belongs to the class I-like SAM-binding methyltransferase superfamily. rRNA adenine N(6)-methyltransferase family. RsmA subfamily.</text>
</comment>
<reference evidence="11 12" key="1">
    <citation type="journal article" date="2013" name="BMC Genomics">
        <title>Comparative analysis of genome sequences from four strains of the Buchnera aphidicola Mp endosymbion of the green peach aphid, Myzus persicae.</title>
        <authorList>
            <person name="Jiang Z."/>
            <person name="Jones D.H."/>
            <person name="Khuri S."/>
            <person name="Tsinoremas N.F."/>
            <person name="Wyss T."/>
            <person name="Jander G."/>
            <person name="Wilson A.C."/>
        </authorList>
    </citation>
    <scope>NUCLEOTIDE SEQUENCE [LARGE SCALE GENOMIC DNA]</scope>
    <source>
        <strain evidence="12">str. USDA (Myzus persicae)</strain>
    </source>
</reference>
<dbReference type="InterPro" id="IPR020596">
    <property type="entry name" value="rRNA_Ade_Mease_Trfase_CS"/>
</dbReference>
<dbReference type="NCBIfam" id="TIGR00755">
    <property type="entry name" value="ksgA"/>
    <property type="match status" value="1"/>
</dbReference>
<dbReference type="PATRIC" id="fig|1009856.3.peg.132"/>
<comment type="catalytic activity">
    <reaction evidence="7">
        <text>adenosine(1518)/adenosine(1519) in 16S rRNA + 4 S-adenosyl-L-methionine = N(6)-dimethyladenosine(1518)/N(6)-dimethyladenosine(1519) in 16S rRNA + 4 S-adenosyl-L-homocysteine + 4 H(+)</text>
        <dbReference type="Rhea" id="RHEA:19609"/>
        <dbReference type="Rhea" id="RHEA-COMP:10232"/>
        <dbReference type="Rhea" id="RHEA-COMP:10233"/>
        <dbReference type="ChEBI" id="CHEBI:15378"/>
        <dbReference type="ChEBI" id="CHEBI:57856"/>
        <dbReference type="ChEBI" id="CHEBI:59789"/>
        <dbReference type="ChEBI" id="CHEBI:74411"/>
        <dbReference type="ChEBI" id="CHEBI:74493"/>
        <dbReference type="EC" id="2.1.1.182"/>
    </reaction>
</comment>
<evidence type="ECO:0000256" key="4">
    <source>
        <dbReference type="ARBA" id="ARBA00022679"/>
    </source>
</evidence>
<comment type="subcellular location">
    <subcellularLocation>
        <location evidence="7">Cytoplasm</location>
    </subcellularLocation>
</comment>
<dbReference type="PANTHER" id="PTHR11727">
    <property type="entry name" value="DIMETHYLADENOSINE TRANSFERASE"/>
    <property type="match status" value="1"/>
</dbReference>
<dbReference type="Gene3D" id="1.10.8.100">
    <property type="entry name" value="Ribosomal RNA adenine dimethylase-like, domain 2"/>
    <property type="match status" value="1"/>
</dbReference>
<dbReference type="SUPFAM" id="SSF53335">
    <property type="entry name" value="S-adenosyl-L-methionine-dependent methyltransferases"/>
    <property type="match status" value="1"/>
</dbReference>
<feature type="binding site" evidence="7 8">
    <location>
        <position position="67"/>
    </location>
    <ligand>
        <name>S-adenosyl-L-methionine</name>
        <dbReference type="ChEBI" id="CHEBI:59789"/>
    </ligand>
</feature>
<dbReference type="GO" id="GO:0052908">
    <property type="term" value="F:16S rRNA (adenine(1518)-N(6)/adenine(1519)-N(6))-dimethyltransferase activity"/>
    <property type="evidence" value="ECO:0007669"/>
    <property type="project" value="UniProtKB-EC"/>
</dbReference>
<dbReference type="SMART" id="SM00650">
    <property type="entry name" value="rADc"/>
    <property type="match status" value="1"/>
</dbReference>
<evidence type="ECO:0000259" key="10">
    <source>
        <dbReference type="SMART" id="SM00650"/>
    </source>
</evidence>
<organism evidence="11 12">
    <name type="scientific">Buchnera aphidicola str. USDA</name>
    <name type="common">Myzus persicae</name>
    <dbReference type="NCBI Taxonomy" id="1009856"/>
    <lineage>
        <taxon>Bacteria</taxon>
        <taxon>Pseudomonadati</taxon>
        <taxon>Pseudomonadota</taxon>
        <taxon>Gammaproteobacteria</taxon>
        <taxon>Enterobacterales</taxon>
        <taxon>Erwiniaceae</taxon>
        <taxon>Buchnera</taxon>
    </lineage>
</organism>
<evidence type="ECO:0000313" key="12">
    <source>
        <dbReference type="Proteomes" id="UP000019087"/>
    </source>
</evidence>
<feature type="binding site" evidence="7 8">
    <location>
        <position position="46"/>
    </location>
    <ligand>
        <name>S-adenosyl-L-methionine</name>
        <dbReference type="ChEBI" id="CHEBI:59789"/>
    </ligand>
</feature>
<evidence type="ECO:0000256" key="2">
    <source>
        <dbReference type="ARBA" id="ARBA00022552"/>
    </source>
</evidence>
<keyword evidence="9" id="KW-0472">Membrane</keyword>
<dbReference type="HAMAP" id="MF_00607">
    <property type="entry name" value="16SrRNA_methyltr_A"/>
    <property type="match status" value="1"/>
</dbReference>
<dbReference type="PROSITE" id="PS01131">
    <property type="entry name" value="RRNA_A_DIMETH"/>
    <property type="match status" value="1"/>
</dbReference>
<dbReference type="EMBL" id="CP002697">
    <property type="protein sequence ID" value="AHG60229.1"/>
    <property type="molecule type" value="Genomic_DNA"/>
</dbReference>
<feature type="binding site" evidence="7 8">
    <location>
        <position position="21"/>
    </location>
    <ligand>
        <name>S-adenosyl-L-methionine</name>
        <dbReference type="ChEBI" id="CHEBI:59789"/>
    </ligand>
</feature>
<dbReference type="InterPro" id="IPR029063">
    <property type="entry name" value="SAM-dependent_MTases_sf"/>
</dbReference>
<keyword evidence="4 7" id="KW-0808">Transferase</keyword>
<feature type="binding site" evidence="7 8">
    <location>
        <position position="91"/>
    </location>
    <ligand>
        <name>S-adenosyl-L-methionine</name>
        <dbReference type="ChEBI" id="CHEBI:59789"/>
    </ligand>
</feature>
<evidence type="ECO:0000256" key="9">
    <source>
        <dbReference type="SAM" id="Phobius"/>
    </source>
</evidence>
<evidence type="ECO:0000256" key="5">
    <source>
        <dbReference type="ARBA" id="ARBA00022691"/>
    </source>
</evidence>
<dbReference type="Pfam" id="PF00398">
    <property type="entry name" value="RrnaAD"/>
    <property type="match status" value="1"/>
</dbReference>
<keyword evidence="6 7" id="KW-0694">RNA-binding</keyword>